<dbReference type="RefSeq" id="WP_081671471.1">
    <property type="nucleotide sequence ID" value="NZ_ATMJ01000029.1"/>
</dbReference>
<protein>
    <submittedName>
        <fullName evidence="1">Uncharacterized protein</fullName>
    </submittedName>
</protein>
<organism evidence="1 2">
    <name type="scientific">Tatumella ptyseos ATCC 33301</name>
    <dbReference type="NCBI Taxonomy" id="1005995"/>
    <lineage>
        <taxon>Bacteria</taxon>
        <taxon>Pseudomonadati</taxon>
        <taxon>Pseudomonadota</taxon>
        <taxon>Gammaproteobacteria</taxon>
        <taxon>Enterobacterales</taxon>
        <taxon>Erwiniaceae</taxon>
        <taxon>Tatumella</taxon>
    </lineage>
</organism>
<dbReference type="EMBL" id="JMPR01000003">
    <property type="protein sequence ID" value="KFD22733.1"/>
    <property type="molecule type" value="Genomic_DNA"/>
</dbReference>
<name>A0A085JQI7_9GAMM</name>
<reference evidence="1 2" key="1">
    <citation type="submission" date="2014-05" db="EMBL/GenBank/DDBJ databases">
        <title>ATOL: Assembling a taxonomically balanced genome-scale reconstruction of the evolutionary history of the Enterobacteriaceae.</title>
        <authorList>
            <person name="Plunkett G.III."/>
            <person name="Neeno-Eckwall E.C."/>
            <person name="Glasner J.D."/>
            <person name="Perna N.T."/>
        </authorList>
    </citation>
    <scope>NUCLEOTIDE SEQUENCE [LARGE SCALE GENOMIC DNA]</scope>
    <source>
        <strain evidence="1 2">ATCC 33301</strain>
    </source>
</reference>
<dbReference type="AlphaFoldDB" id="A0A085JQI7"/>
<dbReference type="Pfam" id="PF02413">
    <property type="entry name" value="Caudo_TAP"/>
    <property type="match status" value="1"/>
</dbReference>
<gene>
    <name evidence="1" type="ORF">GTPT_0022</name>
</gene>
<comment type="caution">
    <text evidence="1">The sequence shown here is derived from an EMBL/GenBank/DDBJ whole genome shotgun (WGS) entry which is preliminary data.</text>
</comment>
<evidence type="ECO:0000313" key="2">
    <source>
        <dbReference type="Proteomes" id="UP000028602"/>
    </source>
</evidence>
<sequence length="51" mass="5511">MNGLFTGILILPGIISDDNQTRLIASITYLQALNTIDTTITPDIDLTGHPE</sequence>
<proteinExistence type="predicted"/>
<evidence type="ECO:0000313" key="1">
    <source>
        <dbReference type="EMBL" id="KFD22733.1"/>
    </source>
</evidence>
<keyword evidence="2" id="KW-1185">Reference proteome</keyword>
<accession>A0A085JQI7</accession>
<dbReference type="InterPro" id="IPR003458">
    <property type="entry name" value="Phage_T4_Gp38_tail_assem"/>
</dbReference>
<dbReference type="Proteomes" id="UP000028602">
    <property type="component" value="Unassembled WGS sequence"/>
</dbReference>